<name>A0A7W9SKY6_ARMRO</name>
<proteinExistence type="predicted"/>
<dbReference type="Proteomes" id="UP000520814">
    <property type="component" value="Unassembled WGS sequence"/>
</dbReference>
<sequence length="165" mass="19058">MAWKVVERRIGKAGAVKRREARQREWDRQYGESGWEVGYVLEGEFVPQEQALEQVYQASYEAHFDQHPRDLTELIQTAKVLRNPHAEATTAVDLQVPAILESLQRRGLTLQGTEVVDIGSWNGESSHALSIRLSPLQVRCVIEPKLTLEQFWQERKCLAVWDEYE</sequence>
<dbReference type="RefSeq" id="WP_184192189.1">
    <property type="nucleotide sequence ID" value="NZ_JACHGW010000001.1"/>
</dbReference>
<organism evidence="1 2">
    <name type="scientific">Armatimonas rosea</name>
    <dbReference type="NCBI Taxonomy" id="685828"/>
    <lineage>
        <taxon>Bacteria</taxon>
        <taxon>Bacillati</taxon>
        <taxon>Armatimonadota</taxon>
        <taxon>Armatimonadia</taxon>
        <taxon>Armatimonadales</taxon>
        <taxon>Armatimonadaceae</taxon>
        <taxon>Armatimonas</taxon>
    </lineage>
</organism>
<protein>
    <submittedName>
        <fullName evidence="1">Uncharacterized protein</fullName>
    </submittedName>
</protein>
<dbReference type="EMBL" id="JACHGW010000001">
    <property type="protein sequence ID" value="MBB6048551.1"/>
    <property type="molecule type" value="Genomic_DNA"/>
</dbReference>
<dbReference type="AlphaFoldDB" id="A0A7W9SKY6"/>
<gene>
    <name evidence="1" type="ORF">HNQ39_000313</name>
</gene>
<comment type="caution">
    <text evidence="1">The sequence shown here is derived from an EMBL/GenBank/DDBJ whole genome shotgun (WGS) entry which is preliminary data.</text>
</comment>
<keyword evidence="2" id="KW-1185">Reference proteome</keyword>
<accession>A0A7W9SKY6</accession>
<evidence type="ECO:0000313" key="1">
    <source>
        <dbReference type="EMBL" id="MBB6048551.1"/>
    </source>
</evidence>
<reference evidence="1 2" key="1">
    <citation type="submission" date="2020-08" db="EMBL/GenBank/DDBJ databases">
        <title>Genomic Encyclopedia of Type Strains, Phase IV (KMG-IV): sequencing the most valuable type-strain genomes for metagenomic binning, comparative biology and taxonomic classification.</title>
        <authorList>
            <person name="Goeker M."/>
        </authorList>
    </citation>
    <scope>NUCLEOTIDE SEQUENCE [LARGE SCALE GENOMIC DNA]</scope>
    <source>
        <strain evidence="1 2">DSM 23562</strain>
    </source>
</reference>
<evidence type="ECO:0000313" key="2">
    <source>
        <dbReference type="Proteomes" id="UP000520814"/>
    </source>
</evidence>